<dbReference type="GeneID" id="43638252"/>
<accession>A0A5N6SXX6</accession>
<dbReference type="OrthoDB" id="258392at2759"/>
<dbReference type="PANTHER" id="PTHR11567:SF142">
    <property type="entry name" value="PHOSPHOGLYCERATE MUTASE-LIKE PROTEIN"/>
    <property type="match status" value="1"/>
</dbReference>
<keyword evidence="3" id="KW-1133">Transmembrane helix</keyword>
<evidence type="ECO:0000256" key="3">
    <source>
        <dbReference type="SAM" id="Phobius"/>
    </source>
</evidence>
<feature type="transmembrane region" description="Helical" evidence="3">
    <location>
        <begin position="425"/>
        <end position="448"/>
    </location>
</feature>
<evidence type="ECO:0000256" key="1">
    <source>
        <dbReference type="ARBA" id="ARBA00005375"/>
    </source>
</evidence>
<feature type="region of interest" description="Disordered" evidence="2">
    <location>
        <begin position="401"/>
        <end position="421"/>
    </location>
</feature>
<sequence length="476" mass="51216">MRTSSRDYLVLAMLAMPQAHLASAERVLGAYIFSRHGDRTPKILGNTQLTDLGYHEVFMTGSYYHNRYIDSNSSLQIEGISTDVVNLKQLSAAAPSDAVLQNSATGFLQGIYPPVGATASQELANGSTVDAPLNGYQLVPLSLTTTGTNSEDNTWLQATTKCQKAKVSSNSYYSSSLYKDLLASTQDFYTSLTPILKSEFSDDDISFKNAYAIFDFLNVARIHNSSTENMPTDAQFHQLLTLANIEQYNLAYNSSETVRAIAGAQLAGEMLDALTETISTQGKTKLNIQFGSYGTFLSYFGLAQLSKADSDFTGIPDYASSMAWELVTDSTSGFPDPADISVRFVFHNGTITGSDEPTEFPLYGQSSATIPWSEFEKQTKSIAVMSTAEWCSACGNTDGKCANPSSDSAGTESTEKKSNEVSRPVAGVIGAMVTLAVILGLEAAFFLLGGFTIAKRKKAAGSISSDATETKFVEHS</sequence>
<evidence type="ECO:0000256" key="2">
    <source>
        <dbReference type="SAM" id="MobiDB-lite"/>
    </source>
</evidence>
<protein>
    <submittedName>
        <fullName evidence="4">Histidine phosphatase superfamily</fullName>
    </submittedName>
</protein>
<dbReference type="EMBL" id="ML743565">
    <property type="protein sequence ID" value="KAE8139538.1"/>
    <property type="molecule type" value="Genomic_DNA"/>
</dbReference>
<name>A0A5N6SXX6_ASPPS</name>
<dbReference type="Gene3D" id="3.40.50.1240">
    <property type="entry name" value="Phosphoglycerate mutase-like"/>
    <property type="match status" value="1"/>
</dbReference>
<organism evidence="4 5">
    <name type="scientific">Aspergillus pseudotamarii</name>
    <dbReference type="NCBI Taxonomy" id="132259"/>
    <lineage>
        <taxon>Eukaryota</taxon>
        <taxon>Fungi</taxon>
        <taxon>Dikarya</taxon>
        <taxon>Ascomycota</taxon>
        <taxon>Pezizomycotina</taxon>
        <taxon>Eurotiomycetes</taxon>
        <taxon>Eurotiomycetidae</taxon>
        <taxon>Eurotiales</taxon>
        <taxon>Aspergillaceae</taxon>
        <taxon>Aspergillus</taxon>
        <taxon>Aspergillus subgen. Circumdati</taxon>
    </lineage>
</organism>
<dbReference type="AlphaFoldDB" id="A0A5N6SXX6"/>
<reference evidence="4 5" key="1">
    <citation type="submission" date="2019-04" db="EMBL/GenBank/DDBJ databases">
        <title>Friends and foes A comparative genomics study of 23 Aspergillus species from section Flavi.</title>
        <authorList>
            <consortium name="DOE Joint Genome Institute"/>
            <person name="Kjaerbolling I."/>
            <person name="Vesth T."/>
            <person name="Frisvad J.C."/>
            <person name="Nybo J.L."/>
            <person name="Theobald S."/>
            <person name="Kildgaard S."/>
            <person name="Isbrandt T."/>
            <person name="Kuo A."/>
            <person name="Sato A."/>
            <person name="Lyhne E.K."/>
            <person name="Kogle M.E."/>
            <person name="Wiebenga A."/>
            <person name="Kun R.S."/>
            <person name="Lubbers R.J."/>
            <person name="Makela M.R."/>
            <person name="Barry K."/>
            <person name="Chovatia M."/>
            <person name="Clum A."/>
            <person name="Daum C."/>
            <person name="Haridas S."/>
            <person name="He G."/>
            <person name="LaButti K."/>
            <person name="Lipzen A."/>
            <person name="Mondo S."/>
            <person name="Riley R."/>
            <person name="Salamov A."/>
            <person name="Simmons B.A."/>
            <person name="Magnuson J.K."/>
            <person name="Henrissat B."/>
            <person name="Mortensen U.H."/>
            <person name="Larsen T.O."/>
            <person name="Devries R.P."/>
            <person name="Grigoriev I.V."/>
            <person name="Machida M."/>
            <person name="Baker S.E."/>
            <person name="Andersen M.R."/>
        </authorList>
    </citation>
    <scope>NUCLEOTIDE SEQUENCE [LARGE SCALE GENOMIC DNA]</scope>
    <source>
        <strain evidence="4 5">CBS 117625</strain>
    </source>
</reference>
<keyword evidence="5" id="KW-1185">Reference proteome</keyword>
<comment type="similarity">
    <text evidence="1">Belongs to the histidine acid phosphatase family.</text>
</comment>
<keyword evidence="3" id="KW-0812">Transmembrane</keyword>
<keyword evidence="3" id="KW-0472">Membrane</keyword>
<evidence type="ECO:0000313" key="5">
    <source>
        <dbReference type="Proteomes" id="UP000325672"/>
    </source>
</evidence>
<gene>
    <name evidence="4" type="ORF">BDV38DRAFT_241682</name>
</gene>
<dbReference type="Pfam" id="PF00328">
    <property type="entry name" value="His_Phos_2"/>
    <property type="match status" value="1"/>
</dbReference>
<proteinExistence type="inferred from homology"/>
<dbReference type="InterPro" id="IPR000560">
    <property type="entry name" value="His_Pase_clade-2"/>
</dbReference>
<dbReference type="InterPro" id="IPR029033">
    <property type="entry name" value="His_PPase_superfam"/>
</dbReference>
<dbReference type="Proteomes" id="UP000325672">
    <property type="component" value="Unassembled WGS sequence"/>
</dbReference>
<dbReference type="RefSeq" id="XP_031915601.1">
    <property type="nucleotide sequence ID" value="XM_032054042.1"/>
</dbReference>
<dbReference type="InterPro" id="IPR050645">
    <property type="entry name" value="Histidine_acid_phosphatase"/>
</dbReference>
<dbReference type="PANTHER" id="PTHR11567">
    <property type="entry name" value="ACID PHOSPHATASE-RELATED"/>
    <property type="match status" value="1"/>
</dbReference>
<dbReference type="SUPFAM" id="SSF53254">
    <property type="entry name" value="Phosphoglycerate mutase-like"/>
    <property type="match status" value="1"/>
</dbReference>
<feature type="compositionally biased region" description="Polar residues" evidence="2">
    <location>
        <begin position="403"/>
        <end position="412"/>
    </location>
</feature>
<evidence type="ECO:0000313" key="4">
    <source>
        <dbReference type="EMBL" id="KAE8139538.1"/>
    </source>
</evidence>
<dbReference type="GO" id="GO:0016791">
    <property type="term" value="F:phosphatase activity"/>
    <property type="evidence" value="ECO:0007669"/>
    <property type="project" value="TreeGrafter"/>
</dbReference>